<protein>
    <recommendedName>
        <fullName evidence="4">Glycosyltransferase</fullName>
    </recommendedName>
</protein>
<reference evidence="2 3" key="1">
    <citation type="submission" date="2021-05" db="EMBL/GenBank/DDBJ databases">
        <title>Phylogenetic classification of ten novel species belonging to the genus Bifidobacterium comprising B. colchicus sp. nov., B. abeli sp. nov., B. bicoloris sp. nov., B. guerezis sp. nov., B. rosaliae sp. nov., B. santillanensis sp. nov., B. argentati sp. nov., B. amazzoni sp. nov., B. pluviali sp. nov., and B. pinnaculum sp. nov.</title>
        <authorList>
            <person name="Lugli G.A."/>
            <person name="Ruiz Garcia L."/>
            <person name="Margolles A."/>
            <person name="Ventura M."/>
        </authorList>
    </citation>
    <scope>NUCLEOTIDE SEQUENCE [LARGE SCALE GENOMIC DNA]</scope>
    <source>
        <strain evidence="2 3">6T3</strain>
    </source>
</reference>
<accession>A0ABS6W8S7</accession>
<organism evidence="2 3">
    <name type="scientific">Bifidobacterium phasiani</name>
    <dbReference type="NCBI Taxonomy" id="2834431"/>
    <lineage>
        <taxon>Bacteria</taxon>
        <taxon>Bacillati</taxon>
        <taxon>Actinomycetota</taxon>
        <taxon>Actinomycetes</taxon>
        <taxon>Bifidobacteriales</taxon>
        <taxon>Bifidobacteriaceae</taxon>
        <taxon>Bifidobacterium</taxon>
    </lineage>
</organism>
<feature type="transmembrane region" description="Helical" evidence="1">
    <location>
        <begin position="436"/>
        <end position="464"/>
    </location>
</feature>
<feature type="transmembrane region" description="Helical" evidence="1">
    <location>
        <begin position="367"/>
        <end position="390"/>
    </location>
</feature>
<dbReference type="RefSeq" id="WP_219081512.1">
    <property type="nucleotide sequence ID" value="NZ_JAHBBD010000011.1"/>
</dbReference>
<feature type="transmembrane region" description="Helical" evidence="1">
    <location>
        <begin position="177"/>
        <end position="193"/>
    </location>
</feature>
<feature type="transmembrane region" description="Helical" evidence="1">
    <location>
        <begin position="607"/>
        <end position="630"/>
    </location>
</feature>
<keyword evidence="1" id="KW-0812">Transmembrane</keyword>
<evidence type="ECO:0000313" key="2">
    <source>
        <dbReference type="EMBL" id="MBW3082901.1"/>
    </source>
</evidence>
<feature type="transmembrane region" description="Helical" evidence="1">
    <location>
        <begin position="575"/>
        <end position="595"/>
    </location>
</feature>
<feature type="transmembrane region" description="Helical" evidence="1">
    <location>
        <begin position="485"/>
        <end position="506"/>
    </location>
</feature>
<keyword evidence="1" id="KW-0472">Membrane</keyword>
<evidence type="ECO:0000313" key="3">
    <source>
        <dbReference type="Proteomes" id="UP000812844"/>
    </source>
</evidence>
<evidence type="ECO:0008006" key="4">
    <source>
        <dbReference type="Google" id="ProtNLM"/>
    </source>
</evidence>
<evidence type="ECO:0000256" key="1">
    <source>
        <dbReference type="SAM" id="Phobius"/>
    </source>
</evidence>
<comment type="caution">
    <text evidence="2">The sequence shown here is derived from an EMBL/GenBank/DDBJ whole genome shotgun (WGS) entry which is preliminary data.</text>
</comment>
<feature type="transmembrane region" description="Helical" evidence="1">
    <location>
        <begin position="213"/>
        <end position="234"/>
    </location>
</feature>
<dbReference type="EMBL" id="JAHBBD010000011">
    <property type="protein sequence ID" value="MBW3082901.1"/>
    <property type="molecule type" value="Genomic_DNA"/>
</dbReference>
<sequence>MTSSARHRRRRVAAAAAVALVVVLLECVAFNLPFWTTLAASTDTASRSNSLGPGLERREDGMLVVVDPTQAYLDVPADGTSSYARIDPAPPEAIERAEREAADPGGDASVLRTVLVRADGDGEAGRSTSVCVDAPRSLYLRVARGSDVRLWIEEPAGSVVPFAAVRANVRVPFRIDPVRVAVMLAVVALVALWRPGSRLWRITLDTSSRRQRLAFAALLAPFAVATIAVAVWQATTAGGPLTFHKDGAYTYDFEQYGRIADALIHGRVWVDLPVDEALAQAADPYDVDVRNRLLADGVTLYWDYAYHDGHWYSYFGVLPAVVLFVPYQLLTGRMLPSAAAEYLLMFGFLVSMSLLVIRLVRRMAPRASLAATSMAVVFALLASNAPYLWFRTNFYSVPCAASLLLTSLGLWLWLGASMPRRRPAPAHAAPLKLGHLAGGALCIAANFGCRPAFCLVALLAVPLFRTQIAALCRGVARRSVGVREALRMPLAVILPAVAIVLPLMAYNAARFGSPFDFGNRYQFTVTDMTAFAPSWPTFLQLIGYYLFLPLRFTAEFPFLGLSPTPLHDWAYAEEMIGGFFMLCPPALAALALPFLRRRMRACGCWPTLMAGLALALALVAFDAWAGGLGWRYMIDFGWLIALAALPALLMFVGDWSRVPRTGAARAHAWAVLAAAAVARVTGLAPKRHAALIWCRRALALALLGFALAVTVLGFFVPGRDDALLSGNAALYHTVAAWFL</sequence>
<keyword evidence="1" id="KW-1133">Transmembrane helix</keyword>
<proteinExistence type="predicted"/>
<feature type="transmembrane region" description="Helical" evidence="1">
    <location>
        <begin position="697"/>
        <end position="716"/>
    </location>
</feature>
<feature type="transmembrane region" description="Helical" evidence="1">
    <location>
        <begin position="636"/>
        <end position="655"/>
    </location>
</feature>
<dbReference type="Proteomes" id="UP000812844">
    <property type="component" value="Unassembled WGS sequence"/>
</dbReference>
<keyword evidence="3" id="KW-1185">Reference proteome</keyword>
<gene>
    <name evidence="2" type="ORF">KIH73_05875</name>
</gene>
<name>A0ABS6W8S7_9BIFI</name>
<feature type="transmembrane region" description="Helical" evidence="1">
    <location>
        <begin position="342"/>
        <end position="361"/>
    </location>
</feature>
<feature type="transmembrane region" description="Helical" evidence="1">
    <location>
        <begin position="397"/>
        <end position="416"/>
    </location>
</feature>